<sequence>MQHHPHPTPGAPEPLLRADERRAPRKLVAHALTLIARIHGGTAHEAAAAEAELAAWRQALPAHAEAAGTAQRIWNATDASGLRATSAAPPSAAQQRQGRRRAVGLLGATGLLAALGLGGRWYWHQPTFELALRTGRAQALSHTLPDGSQLDLAAHTAVQIRWFRGQRVVQLAHGEARFDVAPDSERPFLVQTPFGRVRVLGTVFTVAARDGRMQVQVAQGRVAVWAGAQAGQAVQTLEADDPPGIELLRGEAVEAGPQGLGPRASVDPADVGAWKQGWLVFRNARLTEVAARWNDYLGKPLRLADDPELHAMRVTGRYAVRDPQAFLDALALMLPLRAEHTNSREGSVEIARLPR</sequence>
<dbReference type="EMBL" id="JACHLK010000028">
    <property type="protein sequence ID" value="MBB6564092.1"/>
    <property type="molecule type" value="Genomic_DNA"/>
</dbReference>
<dbReference type="Gene3D" id="2.60.120.1440">
    <property type="match status" value="1"/>
</dbReference>
<keyword evidence="1" id="KW-1133">Transmembrane helix</keyword>
<dbReference type="PANTHER" id="PTHR30273">
    <property type="entry name" value="PERIPLASMIC SIGNAL SENSOR AND SIGMA FACTOR ACTIVATOR FECR-RELATED"/>
    <property type="match status" value="1"/>
</dbReference>
<dbReference type="RefSeq" id="WP_184865768.1">
    <property type="nucleotide sequence ID" value="NZ_JACHLK010000028.1"/>
</dbReference>
<evidence type="ECO:0000313" key="3">
    <source>
        <dbReference type="EMBL" id="MBB6564092.1"/>
    </source>
</evidence>
<feature type="transmembrane region" description="Helical" evidence="1">
    <location>
        <begin position="102"/>
        <end position="123"/>
    </location>
</feature>
<feature type="domain" description="FecR protein" evidence="2">
    <location>
        <begin position="132"/>
        <end position="222"/>
    </location>
</feature>
<evidence type="ECO:0000256" key="1">
    <source>
        <dbReference type="SAM" id="Phobius"/>
    </source>
</evidence>
<dbReference type="Pfam" id="PF04773">
    <property type="entry name" value="FecR"/>
    <property type="match status" value="1"/>
</dbReference>
<evidence type="ECO:0000313" key="4">
    <source>
        <dbReference type="Proteomes" id="UP000575083"/>
    </source>
</evidence>
<dbReference type="PIRSF" id="PIRSF018266">
    <property type="entry name" value="FecR"/>
    <property type="match status" value="1"/>
</dbReference>
<dbReference type="PANTHER" id="PTHR30273:SF2">
    <property type="entry name" value="PROTEIN FECR"/>
    <property type="match status" value="1"/>
</dbReference>
<proteinExistence type="predicted"/>
<protein>
    <submittedName>
        <fullName evidence="3">Transmembrane sensor</fullName>
    </submittedName>
</protein>
<organism evidence="3 4">
    <name type="scientific">Acidovorax soli</name>
    <dbReference type="NCBI Taxonomy" id="592050"/>
    <lineage>
        <taxon>Bacteria</taxon>
        <taxon>Pseudomonadati</taxon>
        <taxon>Pseudomonadota</taxon>
        <taxon>Betaproteobacteria</taxon>
        <taxon>Burkholderiales</taxon>
        <taxon>Comamonadaceae</taxon>
        <taxon>Acidovorax</taxon>
    </lineage>
</organism>
<dbReference type="AlphaFoldDB" id="A0A7X0UD43"/>
<comment type="caution">
    <text evidence="3">The sequence shown here is derived from an EMBL/GenBank/DDBJ whole genome shotgun (WGS) entry which is preliminary data.</text>
</comment>
<reference evidence="3 4" key="1">
    <citation type="submission" date="2020-08" db="EMBL/GenBank/DDBJ databases">
        <title>Functional genomics of gut bacteria from endangered species of beetles.</title>
        <authorList>
            <person name="Carlos-Shanley C."/>
        </authorList>
    </citation>
    <scope>NUCLEOTIDE SEQUENCE [LARGE SCALE GENOMIC DNA]</scope>
    <source>
        <strain evidence="3 4">S00198</strain>
    </source>
</reference>
<keyword evidence="1 3" id="KW-0812">Transmembrane</keyword>
<dbReference type="InterPro" id="IPR012373">
    <property type="entry name" value="Ferrdict_sens_TM"/>
</dbReference>
<evidence type="ECO:0000259" key="2">
    <source>
        <dbReference type="Pfam" id="PF04773"/>
    </source>
</evidence>
<name>A0A7X0UD43_9BURK</name>
<dbReference type="GO" id="GO:0016989">
    <property type="term" value="F:sigma factor antagonist activity"/>
    <property type="evidence" value="ECO:0007669"/>
    <property type="project" value="TreeGrafter"/>
</dbReference>
<gene>
    <name evidence="3" type="ORF">HNP48_006818</name>
</gene>
<keyword evidence="1" id="KW-0472">Membrane</keyword>
<dbReference type="Proteomes" id="UP000575083">
    <property type="component" value="Unassembled WGS sequence"/>
</dbReference>
<accession>A0A7X0UD43</accession>
<dbReference type="InterPro" id="IPR006860">
    <property type="entry name" value="FecR"/>
</dbReference>
<keyword evidence="4" id="KW-1185">Reference proteome</keyword>